<feature type="transmembrane region" description="Helical" evidence="6">
    <location>
        <begin position="274"/>
        <end position="295"/>
    </location>
</feature>
<evidence type="ECO:0000256" key="3">
    <source>
        <dbReference type="ARBA" id="ARBA00022989"/>
    </source>
</evidence>
<keyword evidence="5" id="KW-0539">Nucleus</keyword>
<dbReference type="VEuPathDB" id="TrichDB:TRFO_38048"/>
<keyword evidence="4 6" id="KW-0472">Membrane</keyword>
<protein>
    <recommendedName>
        <fullName evidence="7">Man1/Src1-like C-terminal domain-containing protein</fullName>
    </recommendedName>
</protein>
<feature type="domain" description="Man1/Src1-like C-terminal" evidence="7">
    <location>
        <begin position="135"/>
        <end position="329"/>
    </location>
</feature>
<dbReference type="GO" id="GO:0003682">
    <property type="term" value="F:chromatin binding"/>
    <property type="evidence" value="ECO:0007669"/>
    <property type="project" value="InterPro"/>
</dbReference>
<evidence type="ECO:0000256" key="6">
    <source>
        <dbReference type="SAM" id="Phobius"/>
    </source>
</evidence>
<name>A0A1J4J9D2_9EUKA</name>
<dbReference type="Proteomes" id="UP000179807">
    <property type="component" value="Unassembled WGS sequence"/>
</dbReference>
<dbReference type="GO" id="GO:0005637">
    <property type="term" value="C:nuclear inner membrane"/>
    <property type="evidence" value="ECO:0007669"/>
    <property type="project" value="InterPro"/>
</dbReference>
<dbReference type="EMBL" id="MLAK01001220">
    <property type="protein sequence ID" value="OHS95802.1"/>
    <property type="molecule type" value="Genomic_DNA"/>
</dbReference>
<dbReference type="AlphaFoldDB" id="A0A1J4J9D2"/>
<evidence type="ECO:0000313" key="9">
    <source>
        <dbReference type="Proteomes" id="UP000179807"/>
    </source>
</evidence>
<evidence type="ECO:0000313" key="8">
    <source>
        <dbReference type="EMBL" id="OHS95802.1"/>
    </source>
</evidence>
<evidence type="ECO:0000256" key="5">
    <source>
        <dbReference type="ARBA" id="ARBA00023242"/>
    </source>
</evidence>
<keyword evidence="2 6" id="KW-0812">Transmembrane</keyword>
<dbReference type="GeneID" id="94846512"/>
<proteinExistence type="predicted"/>
<comment type="caution">
    <text evidence="8">The sequence shown here is derived from an EMBL/GenBank/DDBJ whole genome shotgun (WGS) entry which is preliminary data.</text>
</comment>
<evidence type="ECO:0000256" key="1">
    <source>
        <dbReference type="ARBA" id="ARBA00004126"/>
    </source>
</evidence>
<reference evidence="8" key="1">
    <citation type="submission" date="2016-10" db="EMBL/GenBank/DDBJ databases">
        <authorList>
            <person name="Benchimol M."/>
            <person name="Almeida L.G."/>
            <person name="Vasconcelos A.T."/>
            <person name="Perreira-Neves A."/>
            <person name="Rosa I.A."/>
            <person name="Tasca T."/>
            <person name="Bogo M.R."/>
            <person name="de Souza W."/>
        </authorList>
    </citation>
    <scope>NUCLEOTIDE SEQUENCE [LARGE SCALE GENOMIC DNA]</scope>
    <source>
        <strain evidence="8">K</strain>
    </source>
</reference>
<feature type="transmembrane region" description="Helical" evidence="6">
    <location>
        <begin position="84"/>
        <end position="112"/>
    </location>
</feature>
<evidence type="ECO:0000256" key="2">
    <source>
        <dbReference type="ARBA" id="ARBA00022692"/>
    </source>
</evidence>
<dbReference type="InterPro" id="IPR044780">
    <property type="entry name" value="Heh2/Src1"/>
</dbReference>
<evidence type="ECO:0000256" key="4">
    <source>
        <dbReference type="ARBA" id="ARBA00023136"/>
    </source>
</evidence>
<dbReference type="PANTHER" id="PTHR47808:SF2">
    <property type="entry name" value="LEM DOMAIN-CONTAINING PROTEIN 2"/>
    <property type="match status" value="1"/>
</dbReference>
<dbReference type="Pfam" id="PF09402">
    <property type="entry name" value="MSC"/>
    <property type="match status" value="1"/>
</dbReference>
<accession>A0A1J4J9D2</accession>
<dbReference type="RefSeq" id="XP_068348939.1">
    <property type="nucleotide sequence ID" value="XM_068511808.1"/>
</dbReference>
<dbReference type="InterPro" id="IPR018996">
    <property type="entry name" value="Man1/Src1-like_C"/>
</dbReference>
<keyword evidence="9" id="KW-1185">Reference proteome</keyword>
<organism evidence="8 9">
    <name type="scientific">Tritrichomonas foetus</name>
    <dbReference type="NCBI Taxonomy" id="1144522"/>
    <lineage>
        <taxon>Eukaryota</taxon>
        <taxon>Metamonada</taxon>
        <taxon>Parabasalia</taxon>
        <taxon>Tritrichomonadida</taxon>
        <taxon>Tritrichomonadidae</taxon>
        <taxon>Tritrichomonas</taxon>
    </lineage>
</organism>
<keyword evidence="3 6" id="KW-1133">Transmembrane helix</keyword>
<comment type="subcellular location">
    <subcellularLocation>
        <location evidence="1">Nucleus membrane</location>
    </subcellularLocation>
</comment>
<dbReference type="GO" id="GO:0005783">
    <property type="term" value="C:endoplasmic reticulum"/>
    <property type="evidence" value="ECO:0007669"/>
    <property type="project" value="TreeGrafter"/>
</dbReference>
<dbReference type="PANTHER" id="PTHR47808">
    <property type="entry name" value="INNER NUCLEAR MEMBRANE PROTEIN HEH2-RELATED"/>
    <property type="match status" value="1"/>
</dbReference>
<evidence type="ECO:0000259" key="7">
    <source>
        <dbReference type="Pfam" id="PF09402"/>
    </source>
</evidence>
<gene>
    <name evidence="8" type="ORF">TRFO_38048</name>
</gene>
<sequence length="372" mass="43683">MVVRIHGDRLLSKTWMNRKSPSLQNNTPVTNRLKEAPKKDLFNILLSMRIHFDYNADSETLAKLIENKFDHNSKNSNSKMILKVYTFCHLLFVLSIFGALFLTILMLIIYFIPKKTKFCDSLMPNDRINITDIDLSNKKCIKCPVFGECQNGNVLCDLNYTLIRHHCIFNDVDRIFVSKMLETAYNVLQRRAGDYHCKTSNIDWMSAQELENILFRDSKLANSNFPKIYQKVLEYLTKDKSIIFKDLDDIQVFLSLEIKRDFQCKIRMSIYKRLNYIILISIASVIIMVSLYIIYQKRKNQQIAHRYSSFLIEQMKRSKGSQQTQQQLISKLNMVSSENGKKIWPLVEKKLTKSPFVQSYYNGSESVFKYVF</sequence>
<dbReference type="GO" id="GO:0034399">
    <property type="term" value="C:nuclear periphery"/>
    <property type="evidence" value="ECO:0007669"/>
    <property type="project" value="TreeGrafter"/>
</dbReference>
<dbReference type="GO" id="GO:0071763">
    <property type="term" value="P:nuclear membrane organization"/>
    <property type="evidence" value="ECO:0007669"/>
    <property type="project" value="TreeGrafter"/>
</dbReference>